<reference evidence="4 7" key="2">
    <citation type="submission" date="2022-05" db="EMBL/GenBank/DDBJ databases">
        <title>Genome Sequencing of Bee-Associated Microbes.</title>
        <authorList>
            <person name="Dunlap C."/>
        </authorList>
    </citation>
    <scope>NUCLEOTIDE SEQUENCE [LARGE SCALE GENOMIC DNA]</scope>
    <source>
        <strain evidence="4 7">NRRL B-23120</strain>
    </source>
</reference>
<feature type="transmembrane region" description="Helical" evidence="1">
    <location>
        <begin position="57"/>
        <end position="90"/>
    </location>
</feature>
<dbReference type="AlphaFoldDB" id="A0A410X2H7"/>
<dbReference type="NCBIfam" id="TIGR00254">
    <property type="entry name" value="GGDEF"/>
    <property type="match status" value="1"/>
</dbReference>
<dbReference type="SUPFAM" id="SSF55073">
    <property type="entry name" value="Nucleotide cyclase"/>
    <property type="match status" value="1"/>
</dbReference>
<evidence type="ECO:0000313" key="6">
    <source>
        <dbReference type="Proteomes" id="UP000288943"/>
    </source>
</evidence>
<accession>A0A410X2H7</accession>
<dbReference type="GeneID" id="95378111"/>
<dbReference type="SUPFAM" id="SSF141868">
    <property type="entry name" value="EAL domain-like"/>
    <property type="match status" value="1"/>
</dbReference>
<dbReference type="InterPro" id="IPR029787">
    <property type="entry name" value="Nucleotide_cyclase"/>
</dbReference>
<dbReference type="OrthoDB" id="9759607at2"/>
<dbReference type="CDD" id="cd01948">
    <property type="entry name" value="EAL"/>
    <property type="match status" value="1"/>
</dbReference>
<dbReference type="InterPro" id="IPR043128">
    <property type="entry name" value="Rev_trsase/Diguanyl_cyclase"/>
</dbReference>
<dbReference type="EMBL" id="JAMDMJ010000020">
    <property type="protein sequence ID" value="MCY9597334.1"/>
    <property type="molecule type" value="Genomic_DNA"/>
</dbReference>
<dbReference type="InterPro" id="IPR035919">
    <property type="entry name" value="EAL_sf"/>
</dbReference>
<dbReference type="Pfam" id="PF00563">
    <property type="entry name" value="EAL"/>
    <property type="match status" value="1"/>
</dbReference>
<dbReference type="SMART" id="SM00267">
    <property type="entry name" value="GGDEF"/>
    <property type="match status" value="1"/>
</dbReference>
<dbReference type="Proteomes" id="UP000288943">
    <property type="component" value="Chromosome"/>
</dbReference>
<feature type="transmembrane region" description="Helical" evidence="1">
    <location>
        <begin position="33"/>
        <end position="51"/>
    </location>
</feature>
<dbReference type="Pfam" id="PF00990">
    <property type="entry name" value="GGDEF"/>
    <property type="match status" value="1"/>
</dbReference>
<dbReference type="EMBL" id="CP026520">
    <property type="protein sequence ID" value="QAV20820.1"/>
    <property type="molecule type" value="Genomic_DNA"/>
</dbReference>
<dbReference type="InterPro" id="IPR001633">
    <property type="entry name" value="EAL_dom"/>
</dbReference>
<dbReference type="Proteomes" id="UP001527202">
    <property type="component" value="Unassembled WGS sequence"/>
</dbReference>
<dbReference type="Gene3D" id="3.30.70.270">
    <property type="match status" value="1"/>
</dbReference>
<dbReference type="PANTHER" id="PTHR44757:SF2">
    <property type="entry name" value="BIOFILM ARCHITECTURE MAINTENANCE PROTEIN MBAA"/>
    <property type="match status" value="1"/>
</dbReference>
<feature type="transmembrane region" description="Helical" evidence="1">
    <location>
        <begin position="6"/>
        <end position="26"/>
    </location>
</feature>
<feature type="transmembrane region" description="Helical" evidence="1">
    <location>
        <begin position="131"/>
        <end position="149"/>
    </location>
</feature>
<feature type="domain" description="EAL" evidence="2">
    <location>
        <begin position="408"/>
        <end position="662"/>
    </location>
</feature>
<feature type="transmembrane region" description="Helical" evidence="1">
    <location>
        <begin position="201"/>
        <end position="219"/>
    </location>
</feature>
<feature type="transmembrane region" description="Helical" evidence="1">
    <location>
        <begin position="102"/>
        <end position="125"/>
    </location>
</feature>
<evidence type="ECO:0000259" key="2">
    <source>
        <dbReference type="PROSITE" id="PS50883"/>
    </source>
</evidence>
<dbReference type="PANTHER" id="PTHR44757">
    <property type="entry name" value="DIGUANYLATE CYCLASE DGCP"/>
    <property type="match status" value="1"/>
</dbReference>
<evidence type="ECO:0000313" key="7">
    <source>
        <dbReference type="Proteomes" id="UP001527202"/>
    </source>
</evidence>
<reference evidence="5 6" key="1">
    <citation type="submission" date="2018-01" db="EMBL/GenBank/DDBJ databases">
        <title>The whole genome sequencing and assembly of Paenibacillus chitinolyticus KCCM 41400 strain.</title>
        <authorList>
            <person name="Kim J.-Y."/>
            <person name="Park M.-K."/>
            <person name="Lee Y.-J."/>
            <person name="Yi H."/>
            <person name="Bahn Y.-S."/>
            <person name="Kim J.F."/>
            <person name="Lee D.-W."/>
        </authorList>
    </citation>
    <scope>NUCLEOTIDE SEQUENCE [LARGE SCALE GENOMIC DNA]</scope>
    <source>
        <strain evidence="5 6">KCCM 41400</strain>
    </source>
</reference>
<keyword evidence="1" id="KW-0812">Transmembrane</keyword>
<dbReference type="FunFam" id="3.20.20.450:FF:000001">
    <property type="entry name" value="Cyclic di-GMP phosphodiesterase yahA"/>
    <property type="match status" value="1"/>
</dbReference>
<evidence type="ECO:0000259" key="3">
    <source>
        <dbReference type="PROSITE" id="PS50887"/>
    </source>
</evidence>
<dbReference type="InterPro" id="IPR052155">
    <property type="entry name" value="Biofilm_reg_signaling"/>
</dbReference>
<dbReference type="RefSeq" id="WP_042233377.1">
    <property type="nucleotide sequence ID" value="NZ_CP026520.1"/>
</dbReference>
<name>A0A410X2H7_9BACL</name>
<dbReference type="KEGG" id="pchi:PC41400_25300"/>
<keyword evidence="1" id="KW-0472">Membrane</keyword>
<dbReference type="FunFam" id="3.30.70.270:FF:000001">
    <property type="entry name" value="Diguanylate cyclase domain protein"/>
    <property type="match status" value="1"/>
</dbReference>
<sequence length="670" mass="75522">MKDHNPFTSLLSAFGILTLITASAFIAQNDYDLKILLPIAVMVIVFEMMPLKMPNGTYFSGVTIGFILSLFEMGFFASTFFLVLNTLTFFTLHSKPFYKIRWFRFFTTLGMYGVSMLAAWGMGVLTAEAPLFVKIVCVFLAFEGVNLLLRTGIMRSVTGAPFSADKIIYEARSIQIGILIASVVLYKMLKQPSYELFISEIVFTIIAVKIIHYFVSGYLKQIDIIEESNKRYKKMAYYDSVTGLPNRAHFNERLTQDIAVAQETKGKVGLLFLDLDQFKNINDTMGHVSGDALLVQVAGRLQSCLGQDHTVSRLGGDEFTIIVRDIAGAQDCVLVAETVLSALKTGFFLQGKDIYITPSIGISLYPDNGYDSETIVKNADTAMYRAKELGGNLYSMFTSDLEETIEKKLILQRNLHKALERGEFHLVYQPQLQLDTGQIQGIEALVRWNNPELGLVSPEDFIPLAEESRQILSIGEWVLRTACGQNKAWQNEGFPPVRMAVNLSSIQFEHDELIPAIRRILDETGLEARWLELEITESLLLRNKIKTMRTLRQLKELGVHIAMDDFGVGYSSLSYLNYYPFDRLKIDKSFIHHMNDRTGDEWIVRTVIQLAHGLHMTVVAEGVETEEQLTYLKKQSCDCIQGYLISKPLAPSLLQEKLWGGSGTPETRPD</sequence>
<protein>
    <submittedName>
        <fullName evidence="4">EAL domain-containing protein</fullName>
    </submittedName>
    <submittedName>
        <fullName evidence="5">GGDEF-domain containing protein</fullName>
    </submittedName>
</protein>
<proteinExistence type="predicted"/>
<evidence type="ECO:0000313" key="5">
    <source>
        <dbReference type="EMBL" id="QAV20820.1"/>
    </source>
</evidence>
<dbReference type="PROSITE" id="PS50887">
    <property type="entry name" value="GGDEF"/>
    <property type="match status" value="1"/>
</dbReference>
<dbReference type="Gene3D" id="3.20.20.450">
    <property type="entry name" value="EAL domain"/>
    <property type="match status" value="1"/>
</dbReference>
<dbReference type="InterPro" id="IPR000160">
    <property type="entry name" value="GGDEF_dom"/>
</dbReference>
<keyword evidence="1" id="KW-1133">Transmembrane helix</keyword>
<dbReference type="CDD" id="cd01949">
    <property type="entry name" value="GGDEF"/>
    <property type="match status" value="1"/>
</dbReference>
<feature type="transmembrane region" description="Helical" evidence="1">
    <location>
        <begin position="169"/>
        <end position="189"/>
    </location>
</feature>
<gene>
    <name evidence="4" type="ORF">M5X16_16355</name>
    <name evidence="5" type="ORF">PC41400_25300</name>
</gene>
<feature type="domain" description="GGDEF" evidence="3">
    <location>
        <begin position="266"/>
        <end position="399"/>
    </location>
</feature>
<keyword evidence="7" id="KW-1185">Reference proteome</keyword>
<evidence type="ECO:0000313" key="4">
    <source>
        <dbReference type="EMBL" id="MCY9597334.1"/>
    </source>
</evidence>
<dbReference type="SMART" id="SM00052">
    <property type="entry name" value="EAL"/>
    <property type="match status" value="1"/>
</dbReference>
<evidence type="ECO:0000256" key="1">
    <source>
        <dbReference type="SAM" id="Phobius"/>
    </source>
</evidence>
<dbReference type="PROSITE" id="PS50883">
    <property type="entry name" value="EAL"/>
    <property type="match status" value="1"/>
</dbReference>
<organism evidence="5 6">
    <name type="scientific">Paenibacillus chitinolyticus</name>
    <dbReference type="NCBI Taxonomy" id="79263"/>
    <lineage>
        <taxon>Bacteria</taxon>
        <taxon>Bacillati</taxon>
        <taxon>Bacillota</taxon>
        <taxon>Bacilli</taxon>
        <taxon>Bacillales</taxon>
        <taxon>Paenibacillaceae</taxon>
        <taxon>Paenibacillus</taxon>
    </lineage>
</organism>